<evidence type="ECO:0000313" key="1">
    <source>
        <dbReference type="EMBL" id="EDK24599.1"/>
    </source>
</evidence>
<dbReference type="PaxDb" id="411460-RUMTOR_01338"/>
<organism evidence="1 2">
    <name type="scientific">[Ruminococcus] torques ATCC 27756</name>
    <dbReference type="NCBI Taxonomy" id="411460"/>
    <lineage>
        <taxon>Bacteria</taxon>
        <taxon>Bacillati</taxon>
        <taxon>Bacillota</taxon>
        <taxon>Clostridia</taxon>
        <taxon>Lachnospirales</taxon>
        <taxon>Lachnospiraceae</taxon>
        <taxon>Mediterraneibacter</taxon>
    </lineage>
</organism>
<gene>
    <name evidence="1" type="ORF">RUMTOR_01338</name>
</gene>
<reference evidence="1 2" key="2">
    <citation type="submission" date="2007-04" db="EMBL/GenBank/DDBJ databases">
        <title>Draft genome sequence of Ruminococcus torques (ATCC 27756).</title>
        <authorList>
            <person name="Sudarsanam P."/>
            <person name="Ley R."/>
            <person name="Guruge J."/>
            <person name="Turnbaugh P.J."/>
            <person name="Mahowald M."/>
            <person name="Liep D."/>
            <person name="Gordon J."/>
        </authorList>
    </citation>
    <scope>NUCLEOTIDE SEQUENCE [LARGE SCALE GENOMIC DNA]</scope>
    <source>
        <strain evidence="1 2">ATCC 27756</strain>
    </source>
</reference>
<reference evidence="1 2" key="1">
    <citation type="submission" date="2007-03" db="EMBL/GenBank/DDBJ databases">
        <authorList>
            <person name="Fulton L."/>
            <person name="Clifton S."/>
            <person name="Fulton B."/>
            <person name="Xu J."/>
            <person name="Minx P."/>
            <person name="Pepin K.H."/>
            <person name="Johnson M."/>
            <person name="Thiruvilangam P."/>
            <person name="Bhonagiri V."/>
            <person name="Nash W.E."/>
            <person name="Mardis E.R."/>
            <person name="Wilson R.K."/>
        </authorList>
    </citation>
    <scope>NUCLEOTIDE SEQUENCE [LARGE SCALE GENOMIC DNA]</scope>
    <source>
        <strain evidence="1 2">ATCC 27756</strain>
    </source>
</reference>
<comment type="caution">
    <text evidence="1">The sequence shown here is derived from an EMBL/GenBank/DDBJ whole genome shotgun (WGS) entry which is preliminary data.</text>
</comment>
<dbReference type="HOGENOM" id="CLU_3398271_0_0_9"/>
<dbReference type="AlphaFoldDB" id="A5KM75"/>
<dbReference type="EMBL" id="AAVP02000004">
    <property type="protein sequence ID" value="EDK24599.1"/>
    <property type="molecule type" value="Genomic_DNA"/>
</dbReference>
<accession>A5KM75</accession>
<evidence type="ECO:0000313" key="2">
    <source>
        <dbReference type="Proteomes" id="UP000003577"/>
    </source>
</evidence>
<protein>
    <submittedName>
        <fullName evidence="1">Uncharacterized protein</fullName>
    </submittedName>
</protein>
<dbReference type="Proteomes" id="UP000003577">
    <property type="component" value="Unassembled WGS sequence"/>
</dbReference>
<proteinExistence type="predicted"/>
<name>A5KM75_9FIRM</name>
<sequence length="31" mass="3867">MFLRRSALYITDSYQRKKFIEMPFLTLKRNV</sequence>